<feature type="region of interest" description="Disordered" evidence="1">
    <location>
        <begin position="1"/>
        <end position="24"/>
    </location>
</feature>
<reference evidence="3" key="1">
    <citation type="submission" date="2022-06" db="EMBL/GenBank/DDBJ databases">
        <title>Isolation and Genomics of Futiania mangrovii gen. nov., sp. nov., a Rare and Metabolically-versatile member in the Class Alphaproteobacteria.</title>
        <authorList>
            <person name="Liu L."/>
            <person name="Huang W.-C."/>
            <person name="Pan J."/>
            <person name="Li J."/>
            <person name="Huang Y."/>
            <person name="Du H."/>
            <person name="Liu Y."/>
            <person name="Li M."/>
        </authorList>
    </citation>
    <scope>NUCLEOTIDE SEQUENCE</scope>
    <source>
        <strain evidence="3">FT118</strain>
    </source>
</reference>
<organism evidence="3 4">
    <name type="scientific">Futiania mangrovi</name>
    <dbReference type="NCBI Taxonomy" id="2959716"/>
    <lineage>
        <taxon>Bacteria</taxon>
        <taxon>Pseudomonadati</taxon>
        <taxon>Pseudomonadota</taxon>
        <taxon>Alphaproteobacteria</taxon>
        <taxon>Futianiales</taxon>
        <taxon>Futianiaceae</taxon>
        <taxon>Futiania</taxon>
    </lineage>
</organism>
<dbReference type="Gene3D" id="3.40.50.10420">
    <property type="entry name" value="NagB/RpiA/CoA transferase-like"/>
    <property type="match status" value="1"/>
</dbReference>
<accession>A0A9J6PBC0</accession>
<feature type="domain" description="LUD" evidence="2">
    <location>
        <begin position="120"/>
        <end position="221"/>
    </location>
</feature>
<protein>
    <submittedName>
        <fullName evidence="3">LUD domain-containing protein</fullName>
    </submittedName>
</protein>
<dbReference type="InterPro" id="IPR024185">
    <property type="entry name" value="FTHF_cligase-like_sf"/>
</dbReference>
<keyword evidence="4" id="KW-1185">Reference proteome</keyword>
<dbReference type="Pfam" id="PF02589">
    <property type="entry name" value="LUD_dom"/>
    <property type="match status" value="1"/>
</dbReference>
<dbReference type="EMBL" id="JAMZFT010000002">
    <property type="protein sequence ID" value="MCP1336485.1"/>
    <property type="molecule type" value="Genomic_DNA"/>
</dbReference>
<proteinExistence type="predicted"/>
<evidence type="ECO:0000259" key="2">
    <source>
        <dbReference type="Pfam" id="PF02589"/>
    </source>
</evidence>
<evidence type="ECO:0000256" key="1">
    <source>
        <dbReference type="SAM" id="MobiDB-lite"/>
    </source>
</evidence>
<dbReference type="PANTHER" id="PTHR43682:SF1">
    <property type="entry name" value="LACTATE UTILIZATION PROTEIN C"/>
    <property type="match status" value="1"/>
</dbReference>
<dbReference type="PANTHER" id="PTHR43682">
    <property type="entry name" value="LACTATE UTILIZATION PROTEIN C"/>
    <property type="match status" value="1"/>
</dbReference>
<dbReference type="AlphaFoldDB" id="A0A9J6PBC0"/>
<dbReference type="Proteomes" id="UP001055804">
    <property type="component" value="Unassembled WGS sequence"/>
</dbReference>
<evidence type="ECO:0000313" key="3">
    <source>
        <dbReference type="EMBL" id="MCP1336485.1"/>
    </source>
</evidence>
<dbReference type="SUPFAM" id="SSF100950">
    <property type="entry name" value="NagB/RpiA/CoA transferase-like"/>
    <property type="match status" value="1"/>
</dbReference>
<dbReference type="InterPro" id="IPR003741">
    <property type="entry name" value="LUD_dom"/>
</dbReference>
<gene>
    <name evidence="3" type="ORF">NJQ99_08710</name>
</gene>
<dbReference type="InterPro" id="IPR037171">
    <property type="entry name" value="NagB/RpiA_transferase-like"/>
</dbReference>
<sequence length="224" mass="23727">MSRESMLGAIRRATGRSGNEAEARRTVEARLAAHARNLVPARGAEDATRVDRFAEMAEYHAASLARVASDGDIPAAVAAFIRRHNLPARVKIAPDPALGGLDWSGTALDTATGVAEATDEVGLAAAFAGVAETGTLMLHSGPERSTTLNFLPENHVVVIRASQIVGSYEDGWAHLREMGGGKPGFMPRTVNFITGPSRTADIEQTIFMGAHGPKRLHIVLVEDA</sequence>
<evidence type="ECO:0000313" key="4">
    <source>
        <dbReference type="Proteomes" id="UP001055804"/>
    </source>
</evidence>
<dbReference type="RefSeq" id="WP_269332443.1">
    <property type="nucleotide sequence ID" value="NZ_JAMZFT010000002.1"/>
</dbReference>
<name>A0A9J6PBC0_9PROT</name>
<comment type="caution">
    <text evidence="3">The sequence shown here is derived from an EMBL/GenBank/DDBJ whole genome shotgun (WGS) entry which is preliminary data.</text>
</comment>